<name>A0A3A3FW07_9BURK</name>
<sequence length="94" mass="10709">MNAAEIKEKILTNLEIEHQAKERIFALVDVSKELVREIGNSSDALDHAFLGKSMGKNDTEEKLMSLTAERKELTATLNKTRREITHLREMLTLT</sequence>
<evidence type="ECO:0000313" key="3">
    <source>
        <dbReference type="Proteomes" id="UP000266327"/>
    </source>
</evidence>
<feature type="coiled-coil region" evidence="1">
    <location>
        <begin position="56"/>
        <end position="90"/>
    </location>
</feature>
<evidence type="ECO:0000256" key="1">
    <source>
        <dbReference type="SAM" id="Coils"/>
    </source>
</evidence>
<gene>
    <name evidence="2" type="ORF">D3878_01060</name>
</gene>
<dbReference type="Proteomes" id="UP000266327">
    <property type="component" value="Unassembled WGS sequence"/>
</dbReference>
<accession>A0A3A3FW07</accession>
<protein>
    <submittedName>
        <fullName evidence="2">Uncharacterized protein</fullName>
    </submittedName>
</protein>
<reference evidence="3" key="1">
    <citation type="submission" date="2018-09" db="EMBL/GenBank/DDBJ databases">
        <authorList>
            <person name="Zhu H."/>
        </authorList>
    </citation>
    <scope>NUCLEOTIDE SEQUENCE [LARGE SCALE GENOMIC DNA]</scope>
    <source>
        <strain evidence="3">K1S02-23</strain>
    </source>
</reference>
<dbReference type="AlphaFoldDB" id="A0A3A3FW07"/>
<dbReference type="RefSeq" id="WP_119783791.1">
    <property type="nucleotide sequence ID" value="NZ_QYUQ01000002.1"/>
</dbReference>
<proteinExistence type="predicted"/>
<keyword evidence="3" id="KW-1185">Reference proteome</keyword>
<evidence type="ECO:0000313" key="2">
    <source>
        <dbReference type="EMBL" id="RJG00337.1"/>
    </source>
</evidence>
<keyword evidence="1" id="KW-0175">Coiled coil</keyword>
<comment type="caution">
    <text evidence="2">The sequence shown here is derived from an EMBL/GenBank/DDBJ whole genome shotgun (WGS) entry which is preliminary data.</text>
</comment>
<dbReference type="EMBL" id="QYUQ01000002">
    <property type="protein sequence ID" value="RJG00337.1"/>
    <property type="molecule type" value="Genomic_DNA"/>
</dbReference>
<organism evidence="2 3">
    <name type="scientific">Noviherbaspirillum sedimenti</name>
    <dbReference type="NCBI Taxonomy" id="2320865"/>
    <lineage>
        <taxon>Bacteria</taxon>
        <taxon>Pseudomonadati</taxon>
        <taxon>Pseudomonadota</taxon>
        <taxon>Betaproteobacteria</taxon>
        <taxon>Burkholderiales</taxon>
        <taxon>Oxalobacteraceae</taxon>
        <taxon>Noviherbaspirillum</taxon>
    </lineage>
</organism>